<dbReference type="EMBL" id="BJCQ01000016">
    <property type="protein sequence ID" value="GCL67140.1"/>
    <property type="molecule type" value="Genomic_DNA"/>
</dbReference>
<sequence>MNKYYQNTFLFISRYQSTLQPFLEVLQWACRKQIERLDVPLVRMGMFANMLTDSRKHSIIDYDLYQHNQTKEYILRIHTESEGDTHPIDMEYCRVYLSPDIKLHYVSEERSELTYINTDTSHVYLPIRFKIELYIDETYDINYFLNLTTLQRFLVSTFPSLHIDIFDGIKAIRSKINRHIKSLNTNNWCQISSYESK</sequence>
<comment type="caution">
    <text evidence="1">The sequence shown here is derived from an EMBL/GenBank/DDBJ whole genome shotgun (WGS) entry which is preliminary data.</text>
</comment>
<evidence type="ECO:0000313" key="2">
    <source>
        <dbReference type="Proteomes" id="UP000300381"/>
    </source>
</evidence>
<gene>
    <name evidence="1" type="ORF">PAGU1578_07610</name>
</gene>
<organism evidence="1 2">
    <name type="scientific">Veillonella tobetsuensis</name>
    <dbReference type="NCBI Taxonomy" id="1110546"/>
    <lineage>
        <taxon>Bacteria</taxon>
        <taxon>Bacillati</taxon>
        <taxon>Bacillota</taxon>
        <taxon>Negativicutes</taxon>
        <taxon>Veillonellales</taxon>
        <taxon>Veillonellaceae</taxon>
        <taxon>Veillonella</taxon>
    </lineage>
</organism>
<proteinExistence type="predicted"/>
<evidence type="ECO:0000313" key="1">
    <source>
        <dbReference type="EMBL" id="GCL67140.1"/>
    </source>
</evidence>
<accession>A0A480B1T6</accession>
<reference evidence="1 2" key="1">
    <citation type="submission" date="2019-03" db="EMBL/GenBank/DDBJ databases">
        <title>Draft genome sequences of two Veillonella tobetsuensis clinical isolates from intraoperative bronchial fluids of elderly patients with pulmonary carcinoma.</title>
        <authorList>
            <person name="Akiyama T."/>
        </authorList>
    </citation>
    <scope>NUCLEOTIDE SEQUENCE [LARGE SCALE GENOMIC DNA]</scope>
    <source>
        <strain evidence="1 2">PAGU 1578</strain>
    </source>
</reference>
<protein>
    <submittedName>
        <fullName evidence="1">Uncharacterized protein</fullName>
    </submittedName>
</protein>
<dbReference type="RefSeq" id="WP_137660645.1">
    <property type="nucleotide sequence ID" value="NZ_BJCQ01000016.1"/>
</dbReference>
<dbReference type="AlphaFoldDB" id="A0A480B1T6"/>
<name>A0A480B1T6_9FIRM</name>
<dbReference type="Proteomes" id="UP000300381">
    <property type="component" value="Unassembled WGS sequence"/>
</dbReference>